<dbReference type="InterPro" id="IPR018078">
    <property type="entry name" value="DNA-binding_RecF_CS"/>
</dbReference>
<evidence type="ECO:0000313" key="13">
    <source>
        <dbReference type="Proteomes" id="UP000034607"/>
    </source>
</evidence>
<accession>A0A0G1RHT5</accession>
<dbReference type="PATRIC" id="fig|1618357.3.peg.321"/>
<keyword evidence="6 9" id="KW-0547">Nucleotide-binding</keyword>
<dbReference type="GO" id="GO:0000731">
    <property type="term" value="P:DNA synthesis involved in DNA repair"/>
    <property type="evidence" value="ECO:0007669"/>
    <property type="project" value="TreeGrafter"/>
</dbReference>
<evidence type="ECO:0000256" key="1">
    <source>
        <dbReference type="ARBA" id="ARBA00004496"/>
    </source>
</evidence>
<proteinExistence type="inferred from homology"/>
<dbReference type="PANTHER" id="PTHR32182">
    <property type="entry name" value="DNA REPLICATION AND REPAIR PROTEIN RECF"/>
    <property type="match status" value="1"/>
</dbReference>
<dbReference type="GO" id="GO:0006260">
    <property type="term" value="P:DNA replication"/>
    <property type="evidence" value="ECO:0007669"/>
    <property type="project" value="UniProtKB-UniRule"/>
</dbReference>
<dbReference type="Pfam" id="PF02463">
    <property type="entry name" value="SMC_N"/>
    <property type="match status" value="1"/>
</dbReference>
<evidence type="ECO:0000256" key="10">
    <source>
        <dbReference type="RuleBase" id="RU000578"/>
    </source>
</evidence>
<dbReference type="GO" id="GO:0009432">
    <property type="term" value="P:SOS response"/>
    <property type="evidence" value="ECO:0007669"/>
    <property type="project" value="UniProtKB-UniRule"/>
</dbReference>
<evidence type="ECO:0000256" key="8">
    <source>
        <dbReference type="ARBA" id="ARBA00023125"/>
    </source>
</evidence>
<dbReference type="AlphaFoldDB" id="A0A0G1RHT5"/>
<dbReference type="InterPro" id="IPR003395">
    <property type="entry name" value="RecF/RecN/SMC_N"/>
</dbReference>
<keyword evidence="9 10" id="KW-0742">SOS response</keyword>
<dbReference type="GO" id="GO:0006302">
    <property type="term" value="P:double-strand break repair"/>
    <property type="evidence" value="ECO:0007669"/>
    <property type="project" value="TreeGrafter"/>
</dbReference>
<evidence type="ECO:0000256" key="9">
    <source>
        <dbReference type="HAMAP-Rule" id="MF_00365"/>
    </source>
</evidence>
<dbReference type="NCBIfam" id="TIGR00611">
    <property type="entry name" value="recf"/>
    <property type="match status" value="1"/>
</dbReference>
<dbReference type="InterPro" id="IPR042174">
    <property type="entry name" value="RecF_2"/>
</dbReference>
<dbReference type="SMART" id="SM00382">
    <property type="entry name" value="AAA"/>
    <property type="match status" value="1"/>
</dbReference>
<keyword evidence="8 9" id="KW-0238">DNA-binding</keyword>
<keyword evidence="4 9" id="KW-0963">Cytoplasm</keyword>
<feature type="domain" description="AAA+ ATPase" evidence="11">
    <location>
        <begin position="21"/>
        <end position="371"/>
    </location>
</feature>
<dbReference type="SUPFAM" id="SSF52540">
    <property type="entry name" value="P-loop containing nucleoside triphosphate hydrolases"/>
    <property type="match status" value="1"/>
</dbReference>
<evidence type="ECO:0000256" key="7">
    <source>
        <dbReference type="ARBA" id="ARBA00022840"/>
    </source>
</evidence>
<keyword evidence="7 9" id="KW-0067">ATP-binding</keyword>
<dbReference type="InterPro" id="IPR027417">
    <property type="entry name" value="P-loop_NTPase"/>
</dbReference>
<dbReference type="PROSITE" id="PS00618">
    <property type="entry name" value="RECF_2"/>
    <property type="match status" value="1"/>
</dbReference>
<evidence type="ECO:0000256" key="2">
    <source>
        <dbReference type="ARBA" id="ARBA00008016"/>
    </source>
</evidence>
<dbReference type="EMBL" id="LCNM01000005">
    <property type="protein sequence ID" value="KKU56607.1"/>
    <property type="molecule type" value="Genomic_DNA"/>
</dbReference>
<evidence type="ECO:0000256" key="4">
    <source>
        <dbReference type="ARBA" id="ARBA00022490"/>
    </source>
</evidence>
<dbReference type="InterPro" id="IPR001238">
    <property type="entry name" value="DNA-binding_RecF"/>
</dbReference>
<evidence type="ECO:0000256" key="3">
    <source>
        <dbReference type="ARBA" id="ARBA00020170"/>
    </source>
</evidence>
<dbReference type="GO" id="GO:0005737">
    <property type="term" value="C:cytoplasm"/>
    <property type="evidence" value="ECO:0007669"/>
    <property type="project" value="UniProtKB-SubCell"/>
</dbReference>
<comment type="function">
    <text evidence="9 10">The RecF protein is involved in DNA metabolism; it is required for DNA replication and normal SOS inducibility. RecF binds preferentially to single-stranded, linear DNA. It also seems to bind ATP.</text>
</comment>
<organism evidence="12 13">
    <name type="scientific">Candidatus Amesbacteria bacterium GW2011_GWA2_47_11</name>
    <dbReference type="NCBI Taxonomy" id="1618357"/>
    <lineage>
        <taxon>Bacteria</taxon>
        <taxon>Candidatus Amesiibacteriota</taxon>
    </lineage>
</organism>
<dbReference type="Gene3D" id="3.40.50.300">
    <property type="entry name" value="P-loop containing nucleotide triphosphate hydrolases"/>
    <property type="match status" value="1"/>
</dbReference>
<reference evidence="12 13" key="1">
    <citation type="journal article" date="2015" name="Nature">
        <title>rRNA introns, odd ribosomes, and small enigmatic genomes across a large radiation of phyla.</title>
        <authorList>
            <person name="Brown C.T."/>
            <person name="Hug L.A."/>
            <person name="Thomas B.C."/>
            <person name="Sharon I."/>
            <person name="Castelle C.J."/>
            <person name="Singh A."/>
            <person name="Wilkins M.J."/>
            <person name="Williams K.H."/>
            <person name="Banfield J.F."/>
        </authorList>
    </citation>
    <scope>NUCLEOTIDE SEQUENCE [LARGE SCALE GENOMIC DNA]</scope>
</reference>
<keyword evidence="5 9" id="KW-0235">DNA replication</keyword>
<sequence length="391" mass="44079">MKIMQLGLRDFRSYKKYQADFGEKTIVTGPNGSGKSNLMEAIYLLAVGKSFRADSDFEMINYREQFANAQGSILGAEDGQTELKVLLTNGSGLGRKKFEVNGVPKRMMDFVGRFRAVLFGPSDLELVTGRPSERRRYLDFVLSQTDREYHRCLLSYEKGLRQRNKLLDLIREGTAERSQLWFWDRLLVKNGEYLTGKRGDYLNELNIKSPIFNVQYDKSVISEVRLKQYEVEEVAAGSTLVGPHRDDFQVMQTLMGHNAPSDPPLNFSPPARVFAVRGGGGSYDYKDVSKYGSRGEQRMAVLWLKLGELKYLSDSGGDPPYVRQPVLLLDDVFSELDHEHRKGVLTLVNEQIGRGGQVIMSTADEHLVPIDGWEKIDLGGDKMANDGTSLI</sequence>
<evidence type="ECO:0000256" key="6">
    <source>
        <dbReference type="ARBA" id="ARBA00022741"/>
    </source>
</evidence>
<comment type="subcellular location">
    <subcellularLocation>
        <location evidence="1 9 10">Cytoplasm</location>
    </subcellularLocation>
</comment>
<feature type="binding site" evidence="9">
    <location>
        <begin position="29"/>
        <end position="36"/>
    </location>
    <ligand>
        <name>ATP</name>
        <dbReference type="ChEBI" id="CHEBI:30616"/>
    </ligand>
</feature>
<comment type="similarity">
    <text evidence="2 9 10">Belongs to the RecF family.</text>
</comment>
<dbReference type="Gene3D" id="1.20.1050.90">
    <property type="entry name" value="RecF/RecN/SMC, N-terminal domain"/>
    <property type="match status" value="1"/>
</dbReference>
<dbReference type="GO" id="GO:0003697">
    <property type="term" value="F:single-stranded DNA binding"/>
    <property type="evidence" value="ECO:0007669"/>
    <property type="project" value="UniProtKB-UniRule"/>
</dbReference>
<evidence type="ECO:0000256" key="5">
    <source>
        <dbReference type="ARBA" id="ARBA00022705"/>
    </source>
</evidence>
<comment type="caution">
    <text evidence="12">The sequence shown here is derived from an EMBL/GenBank/DDBJ whole genome shotgun (WGS) entry which is preliminary data.</text>
</comment>
<dbReference type="HAMAP" id="MF_00365">
    <property type="entry name" value="RecF"/>
    <property type="match status" value="1"/>
</dbReference>
<gene>
    <name evidence="9" type="primary">recF</name>
    <name evidence="12" type="ORF">UX78_C0005G0023</name>
</gene>
<dbReference type="Proteomes" id="UP000034607">
    <property type="component" value="Unassembled WGS sequence"/>
</dbReference>
<evidence type="ECO:0000313" key="12">
    <source>
        <dbReference type="EMBL" id="KKU56607.1"/>
    </source>
</evidence>
<dbReference type="GO" id="GO:0005524">
    <property type="term" value="F:ATP binding"/>
    <property type="evidence" value="ECO:0007669"/>
    <property type="project" value="UniProtKB-UniRule"/>
</dbReference>
<name>A0A0G1RHT5_9BACT</name>
<keyword evidence="9 10" id="KW-0234">DNA repair</keyword>
<evidence type="ECO:0000259" key="11">
    <source>
        <dbReference type="SMART" id="SM00382"/>
    </source>
</evidence>
<protein>
    <recommendedName>
        <fullName evidence="3 9">DNA replication and repair protein RecF</fullName>
    </recommendedName>
</protein>
<dbReference type="InterPro" id="IPR003593">
    <property type="entry name" value="AAA+_ATPase"/>
</dbReference>
<dbReference type="PANTHER" id="PTHR32182:SF0">
    <property type="entry name" value="DNA REPLICATION AND REPAIR PROTEIN RECF"/>
    <property type="match status" value="1"/>
</dbReference>
<keyword evidence="9 10" id="KW-0227">DNA damage</keyword>